<evidence type="ECO:0000259" key="7">
    <source>
        <dbReference type="PROSITE" id="PS51192"/>
    </source>
</evidence>
<evidence type="ECO:0000256" key="3">
    <source>
        <dbReference type="ARBA" id="ARBA00023235"/>
    </source>
</evidence>
<geneLocation type="plasmid" evidence="8 9">
    <name>pHsw1</name>
</geneLocation>
<proteinExistence type="inferred from homology"/>
<dbReference type="EMBL" id="CP007144">
    <property type="protein sequence ID" value="AHJ95526.1"/>
    <property type="molecule type" value="Genomic_DNA"/>
</dbReference>
<dbReference type="SMART" id="SM00487">
    <property type="entry name" value="DEXDc"/>
    <property type="match status" value="1"/>
</dbReference>
<dbReference type="KEGG" id="hsw:Hsw_PA0193"/>
<dbReference type="HOGENOM" id="CLU_253042_0_0_10"/>
<gene>
    <name evidence="8" type="ORF">Hsw_PA0193</name>
</gene>
<dbReference type="InterPro" id="IPR012337">
    <property type="entry name" value="RNaseH-like_sf"/>
</dbReference>
<dbReference type="GO" id="GO:0005524">
    <property type="term" value="F:ATP binding"/>
    <property type="evidence" value="ECO:0007669"/>
    <property type="project" value="InterPro"/>
</dbReference>
<dbReference type="InterPro" id="IPR011545">
    <property type="entry name" value="DEAD/DEAH_box_helicase_dom"/>
</dbReference>
<dbReference type="Proteomes" id="UP000019423">
    <property type="component" value="Plasmid pHsw1"/>
</dbReference>
<dbReference type="EC" id="5.6.2.4" evidence="5"/>
<dbReference type="PROSITE" id="PS00352">
    <property type="entry name" value="CSD_1"/>
    <property type="match status" value="1"/>
</dbReference>
<dbReference type="InterPro" id="IPR014001">
    <property type="entry name" value="Helicase_ATP-bd"/>
</dbReference>
<dbReference type="GO" id="GO:0043138">
    <property type="term" value="F:3'-5' DNA helicase activity"/>
    <property type="evidence" value="ECO:0007669"/>
    <property type="project" value="UniProtKB-EC"/>
</dbReference>
<keyword evidence="2" id="KW-0238">DNA-binding</keyword>
<organism evidence="8 9">
    <name type="scientific">Hymenobacter swuensis DY53</name>
    <dbReference type="NCBI Taxonomy" id="1227739"/>
    <lineage>
        <taxon>Bacteria</taxon>
        <taxon>Pseudomonadati</taxon>
        <taxon>Bacteroidota</taxon>
        <taxon>Cytophagia</taxon>
        <taxon>Cytophagales</taxon>
        <taxon>Hymenobacteraceae</taxon>
        <taxon>Hymenobacter</taxon>
    </lineage>
</organism>
<feature type="region of interest" description="Disordered" evidence="6">
    <location>
        <begin position="117"/>
        <end position="144"/>
    </location>
</feature>
<evidence type="ECO:0000256" key="6">
    <source>
        <dbReference type="SAM" id="MobiDB-lite"/>
    </source>
</evidence>
<evidence type="ECO:0000256" key="4">
    <source>
        <dbReference type="ARBA" id="ARBA00034617"/>
    </source>
</evidence>
<dbReference type="GO" id="GO:0006310">
    <property type="term" value="P:DNA recombination"/>
    <property type="evidence" value="ECO:0007669"/>
    <property type="project" value="TreeGrafter"/>
</dbReference>
<dbReference type="Gene3D" id="3.40.50.300">
    <property type="entry name" value="P-loop containing nucleotide triphosphate hydrolases"/>
    <property type="match status" value="1"/>
</dbReference>
<evidence type="ECO:0000256" key="5">
    <source>
        <dbReference type="ARBA" id="ARBA00034808"/>
    </source>
</evidence>
<name>W8EYW2_9BACT</name>
<dbReference type="GO" id="GO:0006281">
    <property type="term" value="P:DNA repair"/>
    <property type="evidence" value="ECO:0007669"/>
    <property type="project" value="TreeGrafter"/>
</dbReference>
<dbReference type="PANTHER" id="PTHR13710">
    <property type="entry name" value="DNA HELICASE RECQ FAMILY MEMBER"/>
    <property type="match status" value="1"/>
</dbReference>
<dbReference type="eggNOG" id="COG0847">
    <property type="taxonomic scope" value="Bacteria"/>
</dbReference>
<reference evidence="8 9" key="1">
    <citation type="submission" date="2014-01" db="EMBL/GenBank/DDBJ databases">
        <title>Complete sequence of plasmid1 of ionizing-radiation resistance bacterium Hymenobacter swuensis DY53.</title>
        <authorList>
            <person name="Jung J.-H."/>
            <person name="Jeong S.-W."/>
            <person name="Joe M.-H."/>
            <person name="Cho y.-j."/>
            <person name="Kim M.-K."/>
            <person name="Lim S.-Y."/>
        </authorList>
    </citation>
    <scope>NUCLEOTIDE SEQUENCE [LARGE SCALE GENOMIC DNA]</scope>
    <source>
        <strain evidence="8 9">DY53</strain>
        <plasmid evidence="8 9">pHsw1</plasmid>
    </source>
</reference>
<keyword evidence="3" id="KW-0413">Isomerase</keyword>
<evidence type="ECO:0000256" key="2">
    <source>
        <dbReference type="ARBA" id="ARBA00023125"/>
    </source>
</evidence>
<dbReference type="SUPFAM" id="SSF52540">
    <property type="entry name" value="P-loop containing nucleoside triphosphate hydrolases"/>
    <property type="match status" value="1"/>
</dbReference>
<dbReference type="GO" id="GO:0005737">
    <property type="term" value="C:cytoplasm"/>
    <property type="evidence" value="ECO:0007669"/>
    <property type="project" value="TreeGrafter"/>
</dbReference>
<dbReference type="eggNOG" id="COG0514">
    <property type="taxonomic scope" value="Bacteria"/>
</dbReference>
<keyword evidence="8" id="KW-0614">Plasmid</keyword>
<evidence type="ECO:0000256" key="1">
    <source>
        <dbReference type="ARBA" id="ARBA00005446"/>
    </source>
</evidence>
<evidence type="ECO:0000313" key="8">
    <source>
        <dbReference type="EMBL" id="AHJ95526.1"/>
    </source>
</evidence>
<dbReference type="SUPFAM" id="SSF53098">
    <property type="entry name" value="Ribonuclease H-like"/>
    <property type="match status" value="1"/>
</dbReference>
<dbReference type="GO" id="GO:0003677">
    <property type="term" value="F:DNA binding"/>
    <property type="evidence" value="ECO:0007669"/>
    <property type="project" value="UniProtKB-KW"/>
</dbReference>
<dbReference type="GO" id="GO:0009378">
    <property type="term" value="F:four-way junction helicase activity"/>
    <property type="evidence" value="ECO:0007669"/>
    <property type="project" value="TreeGrafter"/>
</dbReference>
<dbReference type="OrthoDB" id="1406535at2"/>
<evidence type="ECO:0000313" key="9">
    <source>
        <dbReference type="Proteomes" id="UP000019423"/>
    </source>
</evidence>
<dbReference type="RefSeq" id="WP_044000431.1">
    <property type="nucleotide sequence ID" value="NZ_CP007144.1"/>
</dbReference>
<accession>W8EYW2</accession>
<feature type="domain" description="Helicase ATP-binding" evidence="7">
    <location>
        <begin position="1233"/>
        <end position="1420"/>
    </location>
</feature>
<dbReference type="InterPro" id="IPR027417">
    <property type="entry name" value="P-loop_NTPase"/>
</dbReference>
<dbReference type="InterPro" id="IPR019844">
    <property type="entry name" value="CSD_CS"/>
</dbReference>
<dbReference type="GO" id="GO:0005694">
    <property type="term" value="C:chromosome"/>
    <property type="evidence" value="ECO:0007669"/>
    <property type="project" value="TreeGrafter"/>
</dbReference>
<comment type="catalytic activity">
    <reaction evidence="4">
        <text>Couples ATP hydrolysis with the unwinding of duplex DNA by translocating in the 3'-5' direction.</text>
        <dbReference type="EC" id="5.6.2.4"/>
    </reaction>
</comment>
<dbReference type="PANTHER" id="PTHR13710:SF105">
    <property type="entry name" value="ATP-DEPENDENT DNA HELICASE Q1"/>
    <property type="match status" value="1"/>
</dbReference>
<dbReference type="PATRIC" id="fig|1227739.3.peg.220"/>
<comment type="similarity">
    <text evidence="1">Belongs to the helicase family. RecQ subfamily.</text>
</comment>
<sequence length="1421" mass="160206">MQLPQLLQQFGITAKQLETLLLEHGIEPKLRYRKLVPDEWWALLVTEFGEPQNPLEFVLNGDELKAEQQDACVSLSSVFQQHALFEQPVIKAEVMLPGLKVVGHVEMVELAKQQAQNERLATKNHHGAGRSGGTGGKKEKPRPEDLELKLGQVMRVVEDRGFGFLQPIGTRNELFWHVSGLEKMPAIGDWLLYAERPNPKKAGKEEVWWARPVAQDESLLLRIAGLLNESALMKLLEVAPEAARGQILQDKLRQLPPLTGPEAFDAAVAALNLVRQKLPSQLEPETWALIAQAEPAYAGQLWLRYCSPLAASGIIAGRLAKLLETTPEGVASWWPDVETSGLMGLCLAYVQHGGPEVATEALTRLRLALGSEQALLYDATLVQWLKEESARTADEYRRNRAATRTAYSQETAETLAQMLADEIPAAIAFELWSTGEDLPFPQDEALAQFANLPTAVQDRVAEALTEPAFYSILPHLGEHHEPRTLSRARKTIEDYLIKQLAVISLDLESDREHIHELAWGKSGDWHSGNGADEVKLVFGELTNYLTGGEPALVVGHNIIAFDAPLLAERGLTIAENQLWDTLLVEMALSPHFHTFALQTAHEAQGDAELALRLFLTQLLRLMQLDESAWLAVATLFSSPLQAHLREFRALNWVLWLQTQDLEQEMRACFRPQPQASTLRQEVHAWLESEKSAGVVLAPREVWAEVLVRSSVRFWADEETALDYRELDEEALLQLLVVLPTELLLVQQFFTYCRQQGWPPLAANMAPAVRARLRQHEIDLGSCLISLPADSTKRHFPLCLTVEQLRDARTWLHQVPALSVLVVEPDLITLGHKYEVAQLTADELRNSPATDTEWIKFSGGQSFMGLTLKQANLLVGKLPGGYDTFWLEKHQYGQYRVWASFGWEKLLKELTKQGTSLEYRRGTQRAYPAGQLRSAVANQQRLQQRLGVVALNPETIYRSRYWLLQAELVRRIGSQTSAPVVLLVQRPEEVERLESYFRLNLKCYIPKREAQLGRRLELLHRPGTSQRLLIAPVGQAAAIFEANYLGPLQVVLESFNLMENFYLAQNTTLFEAARLAAGELARPSDNEESGGTAEAMGGVESEEDAQMGILERNLLFLLELQRPVVYRMRALIADNHEASRLWLLDPRLADFAGLERSWQLSRETVDVAWETKEAYEAAAKPADAALGGVRPEADFGLNLDEARELLRQVFLRSVDTDGHEMVHQWRENQIPYLNEILQAQTDLLVTLATGGGKSVLFQAPALYRSAYTNRLSIVVTPLKALMEDQVAKLWELGFYSSVEYINSDKQDEVQQIYRRIAGGEIALLFITPERFRSGGFSRAFWQRFTNDHGLEYAVFDEAHCISQWGHEFRPDYLHSAKVVQGFRQEGVRDFGRQFPVLLFSATVTQKIFDNFKQLFPEHEATR</sequence>
<dbReference type="PROSITE" id="PS51192">
    <property type="entry name" value="HELICASE_ATP_BIND_1"/>
    <property type="match status" value="1"/>
</dbReference>
<keyword evidence="9" id="KW-1185">Reference proteome</keyword>
<protein>
    <recommendedName>
        <fullName evidence="5">DNA 3'-5' helicase</fullName>
        <ecNumber evidence="5">5.6.2.4</ecNumber>
    </recommendedName>
</protein>
<feature type="region of interest" description="Disordered" evidence="6">
    <location>
        <begin position="1080"/>
        <end position="1099"/>
    </location>
</feature>
<dbReference type="Pfam" id="PF00270">
    <property type="entry name" value="DEAD"/>
    <property type="match status" value="1"/>
</dbReference>